<gene>
    <name evidence="1" type="primary">QPT1A_3</name>
    <name evidence="1" type="ORF">CASFOL_027436</name>
</gene>
<evidence type="ECO:0000313" key="1">
    <source>
        <dbReference type="EMBL" id="KAL3628390.1"/>
    </source>
</evidence>
<dbReference type="AlphaFoldDB" id="A0ABD3CI04"/>
<dbReference type="EMBL" id="JAVIJP010000036">
    <property type="protein sequence ID" value="KAL3628390.1"/>
    <property type="molecule type" value="Genomic_DNA"/>
</dbReference>
<keyword evidence="1" id="KW-0808">Transferase</keyword>
<accession>A0ABD3CI04</accession>
<sequence length="49" mass="5227">MPATATTNVGITAESLVVKPSAHPTYDLKGVIQPALSEDAGDWVEFHNF</sequence>
<reference evidence="2" key="1">
    <citation type="journal article" date="2024" name="IScience">
        <title>Strigolactones Initiate the Formation of Haustorium-like Structures in Castilleja.</title>
        <authorList>
            <person name="Buerger M."/>
            <person name="Peterson D."/>
            <person name="Chory J."/>
        </authorList>
    </citation>
    <scope>NUCLEOTIDE SEQUENCE [LARGE SCALE GENOMIC DNA]</scope>
</reference>
<dbReference type="EC" id="2.4.2.19" evidence="1"/>
<dbReference type="Proteomes" id="UP001632038">
    <property type="component" value="Unassembled WGS sequence"/>
</dbReference>
<protein>
    <submittedName>
        <fullName evidence="1">Quinolinate phosphoribosyltransferase [decarboxylating] 1a</fullName>
        <ecNumber evidence="1">2.4.2.19</ecNumber>
    </submittedName>
</protein>
<organism evidence="1 2">
    <name type="scientific">Castilleja foliolosa</name>
    <dbReference type="NCBI Taxonomy" id="1961234"/>
    <lineage>
        <taxon>Eukaryota</taxon>
        <taxon>Viridiplantae</taxon>
        <taxon>Streptophyta</taxon>
        <taxon>Embryophyta</taxon>
        <taxon>Tracheophyta</taxon>
        <taxon>Spermatophyta</taxon>
        <taxon>Magnoliopsida</taxon>
        <taxon>eudicotyledons</taxon>
        <taxon>Gunneridae</taxon>
        <taxon>Pentapetalae</taxon>
        <taxon>asterids</taxon>
        <taxon>lamiids</taxon>
        <taxon>Lamiales</taxon>
        <taxon>Orobanchaceae</taxon>
        <taxon>Pedicularideae</taxon>
        <taxon>Castillejinae</taxon>
        <taxon>Castilleja</taxon>
    </lineage>
</organism>
<keyword evidence="1" id="KW-0328">Glycosyltransferase</keyword>
<comment type="caution">
    <text evidence="1">The sequence shown here is derived from an EMBL/GenBank/DDBJ whole genome shotgun (WGS) entry which is preliminary data.</text>
</comment>
<evidence type="ECO:0000313" key="2">
    <source>
        <dbReference type="Proteomes" id="UP001632038"/>
    </source>
</evidence>
<proteinExistence type="predicted"/>
<name>A0ABD3CI04_9LAMI</name>
<keyword evidence="2" id="KW-1185">Reference proteome</keyword>
<dbReference type="GO" id="GO:0004514">
    <property type="term" value="F:nicotinate-nucleotide diphosphorylase (carboxylating) activity"/>
    <property type="evidence" value="ECO:0007669"/>
    <property type="project" value="UniProtKB-EC"/>
</dbReference>